<gene>
    <name evidence="1" type="ORF">QUF89_13520</name>
</gene>
<dbReference type="AlphaFoldDB" id="A0AAW7IE64"/>
<dbReference type="EMBL" id="JAUCEY010000008">
    <property type="protein sequence ID" value="MDM5453203.1"/>
    <property type="molecule type" value="Genomic_DNA"/>
</dbReference>
<comment type="caution">
    <text evidence="1">The sequence shown here is derived from an EMBL/GenBank/DDBJ whole genome shotgun (WGS) entry which is preliminary data.</text>
</comment>
<proteinExistence type="predicted"/>
<dbReference type="RefSeq" id="WP_284149532.1">
    <property type="nucleotide sequence ID" value="NZ_CP011008.1"/>
</dbReference>
<sequence>MIEAIGQLGMANKKIFRIMKMLVNDSLQRDTVPWVLREWGEKL</sequence>
<organism evidence="1 2">
    <name type="scientific">Peribacillus simplex</name>
    <dbReference type="NCBI Taxonomy" id="1478"/>
    <lineage>
        <taxon>Bacteria</taxon>
        <taxon>Bacillati</taxon>
        <taxon>Bacillota</taxon>
        <taxon>Bacilli</taxon>
        <taxon>Bacillales</taxon>
        <taxon>Bacillaceae</taxon>
        <taxon>Peribacillus</taxon>
    </lineage>
</organism>
<name>A0AAW7IE64_9BACI</name>
<dbReference type="Proteomes" id="UP001234602">
    <property type="component" value="Unassembled WGS sequence"/>
</dbReference>
<reference evidence="1" key="1">
    <citation type="submission" date="2023-06" db="EMBL/GenBank/DDBJ databases">
        <title>Comparative genomics of Bacillaceae isolates and their secondary metabolite potential.</title>
        <authorList>
            <person name="Song L."/>
            <person name="Nielsen L.J."/>
            <person name="Mohite O."/>
            <person name="Xu X."/>
            <person name="Weber T."/>
            <person name="Kovacs A.T."/>
        </authorList>
    </citation>
    <scope>NUCLEOTIDE SEQUENCE</scope>
    <source>
        <strain evidence="1">D8_B_37</strain>
    </source>
</reference>
<protein>
    <submittedName>
        <fullName evidence="1">Uncharacterized protein</fullName>
    </submittedName>
</protein>
<evidence type="ECO:0000313" key="2">
    <source>
        <dbReference type="Proteomes" id="UP001234602"/>
    </source>
</evidence>
<evidence type="ECO:0000313" key="1">
    <source>
        <dbReference type="EMBL" id="MDM5453203.1"/>
    </source>
</evidence>
<accession>A0AAW7IE64</accession>